<feature type="domain" description="Response regulatory" evidence="7">
    <location>
        <begin position="238"/>
        <end position="354"/>
    </location>
</feature>
<feature type="region of interest" description="Disordered" evidence="6">
    <location>
        <begin position="201"/>
        <end position="231"/>
    </location>
</feature>
<dbReference type="PROSITE" id="PS50110">
    <property type="entry name" value="RESPONSE_REGULATORY"/>
    <property type="match status" value="1"/>
</dbReference>
<dbReference type="SUPFAM" id="SSF88946">
    <property type="entry name" value="Sigma2 domain of RNA polymerase sigma factors"/>
    <property type="match status" value="1"/>
</dbReference>
<evidence type="ECO:0000256" key="4">
    <source>
        <dbReference type="ARBA" id="ARBA00023163"/>
    </source>
</evidence>
<dbReference type="EMBL" id="JBGUBD010000019">
    <property type="protein sequence ID" value="MFA9480362.1"/>
    <property type="molecule type" value="Genomic_DNA"/>
</dbReference>
<protein>
    <submittedName>
        <fullName evidence="8">Sigma-70 family RNA polymerase sigma factor</fullName>
    </submittedName>
</protein>
<dbReference type="InterPro" id="IPR013324">
    <property type="entry name" value="RNA_pol_sigma_r3/r4-like"/>
</dbReference>
<feature type="modified residue" description="4-aspartylphosphate" evidence="5">
    <location>
        <position position="289"/>
    </location>
</feature>
<dbReference type="InterPro" id="IPR013249">
    <property type="entry name" value="RNA_pol_sigma70_r4_t2"/>
</dbReference>
<keyword evidence="9" id="KW-1185">Reference proteome</keyword>
<keyword evidence="2" id="KW-0805">Transcription regulation</keyword>
<dbReference type="SUPFAM" id="SSF88659">
    <property type="entry name" value="Sigma3 and sigma4 domains of RNA polymerase sigma factors"/>
    <property type="match status" value="1"/>
</dbReference>
<keyword evidence="3" id="KW-0731">Sigma factor</keyword>
<evidence type="ECO:0000259" key="7">
    <source>
        <dbReference type="PROSITE" id="PS50110"/>
    </source>
</evidence>
<dbReference type="Gene3D" id="1.10.1740.10">
    <property type="match status" value="1"/>
</dbReference>
<dbReference type="Pfam" id="PF08281">
    <property type="entry name" value="Sigma70_r4_2"/>
    <property type="match status" value="1"/>
</dbReference>
<evidence type="ECO:0000256" key="2">
    <source>
        <dbReference type="ARBA" id="ARBA00023015"/>
    </source>
</evidence>
<gene>
    <name evidence="8" type="ORF">ACERK3_18990</name>
</gene>
<dbReference type="Gene3D" id="3.40.50.2300">
    <property type="match status" value="1"/>
</dbReference>
<dbReference type="Pfam" id="PF04542">
    <property type="entry name" value="Sigma70_r2"/>
    <property type="match status" value="1"/>
</dbReference>
<keyword evidence="5" id="KW-0597">Phosphoprotein</keyword>
<evidence type="ECO:0000256" key="1">
    <source>
        <dbReference type="ARBA" id="ARBA00010641"/>
    </source>
</evidence>
<dbReference type="InterPro" id="IPR039425">
    <property type="entry name" value="RNA_pol_sigma-70-like"/>
</dbReference>
<dbReference type="CDD" id="cd06171">
    <property type="entry name" value="Sigma70_r4"/>
    <property type="match status" value="1"/>
</dbReference>
<dbReference type="InterPro" id="IPR014284">
    <property type="entry name" value="RNA_pol_sigma-70_dom"/>
</dbReference>
<reference evidence="8 9" key="1">
    <citation type="submission" date="2024-08" db="EMBL/GenBank/DDBJ databases">
        <title>Whole-genome sequencing of halo(alkali)philic microorganisms from hypersaline lakes.</title>
        <authorList>
            <person name="Sorokin D.Y."/>
            <person name="Merkel A.Y."/>
            <person name="Messina E."/>
            <person name="Yakimov M."/>
        </authorList>
    </citation>
    <scope>NUCLEOTIDE SEQUENCE [LARGE SCALE GENOMIC DNA]</scope>
    <source>
        <strain evidence="8 9">AB-hyl4</strain>
    </source>
</reference>
<organism evidence="8 9">
    <name type="scientific">Natronomicrosphaera hydrolytica</name>
    <dbReference type="NCBI Taxonomy" id="3242702"/>
    <lineage>
        <taxon>Bacteria</taxon>
        <taxon>Pseudomonadati</taxon>
        <taxon>Planctomycetota</taxon>
        <taxon>Phycisphaerae</taxon>
        <taxon>Phycisphaerales</taxon>
        <taxon>Phycisphaeraceae</taxon>
        <taxon>Natronomicrosphaera</taxon>
    </lineage>
</organism>
<dbReference type="InterPro" id="IPR036388">
    <property type="entry name" value="WH-like_DNA-bd_sf"/>
</dbReference>
<dbReference type="PANTHER" id="PTHR43133:SF62">
    <property type="entry name" value="RNA POLYMERASE SIGMA FACTOR SIGZ"/>
    <property type="match status" value="1"/>
</dbReference>
<dbReference type="InterPro" id="IPR007627">
    <property type="entry name" value="RNA_pol_sigma70_r2"/>
</dbReference>
<dbReference type="Gene3D" id="1.10.10.10">
    <property type="entry name" value="Winged helix-like DNA-binding domain superfamily/Winged helix DNA-binding domain"/>
    <property type="match status" value="1"/>
</dbReference>
<proteinExistence type="inferred from homology"/>
<dbReference type="PANTHER" id="PTHR43133">
    <property type="entry name" value="RNA POLYMERASE ECF-TYPE SIGMA FACTO"/>
    <property type="match status" value="1"/>
</dbReference>
<dbReference type="SUPFAM" id="SSF52172">
    <property type="entry name" value="CheY-like"/>
    <property type="match status" value="1"/>
</dbReference>
<dbReference type="InterPro" id="IPR011006">
    <property type="entry name" value="CheY-like_superfamily"/>
</dbReference>
<evidence type="ECO:0000256" key="6">
    <source>
        <dbReference type="SAM" id="MobiDB-lite"/>
    </source>
</evidence>
<comment type="caution">
    <text evidence="8">The sequence shown here is derived from an EMBL/GenBank/DDBJ whole genome shotgun (WGS) entry which is preliminary data.</text>
</comment>
<dbReference type="Pfam" id="PF00072">
    <property type="entry name" value="Response_reg"/>
    <property type="match status" value="1"/>
</dbReference>
<accession>A0ABV4U9S5</accession>
<dbReference type="InterPro" id="IPR001789">
    <property type="entry name" value="Sig_transdc_resp-reg_receiver"/>
</dbReference>
<dbReference type="Proteomes" id="UP001575105">
    <property type="component" value="Unassembled WGS sequence"/>
</dbReference>
<evidence type="ECO:0000313" key="9">
    <source>
        <dbReference type="Proteomes" id="UP001575105"/>
    </source>
</evidence>
<comment type="similarity">
    <text evidence="1">Belongs to the sigma-70 factor family. ECF subfamily.</text>
</comment>
<evidence type="ECO:0000313" key="8">
    <source>
        <dbReference type="EMBL" id="MFA9480362.1"/>
    </source>
</evidence>
<name>A0ABV4U9S5_9BACT</name>
<evidence type="ECO:0000256" key="5">
    <source>
        <dbReference type="PROSITE-ProRule" id="PRU00169"/>
    </source>
</evidence>
<dbReference type="CDD" id="cd17535">
    <property type="entry name" value="REC_NarL-like"/>
    <property type="match status" value="1"/>
</dbReference>
<dbReference type="SMART" id="SM00448">
    <property type="entry name" value="REC"/>
    <property type="match status" value="1"/>
</dbReference>
<feature type="compositionally biased region" description="Basic and acidic residues" evidence="6">
    <location>
        <begin position="221"/>
        <end position="231"/>
    </location>
</feature>
<evidence type="ECO:0000256" key="3">
    <source>
        <dbReference type="ARBA" id="ARBA00023082"/>
    </source>
</evidence>
<dbReference type="RefSeq" id="WP_425347283.1">
    <property type="nucleotide sequence ID" value="NZ_JBGUBD010000019.1"/>
</dbReference>
<dbReference type="NCBIfam" id="TIGR02937">
    <property type="entry name" value="sigma70-ECF"/>
    <property type="match status" value="1"/>
</dbReference>
<dbReference type="InterPro" id="IPR058245">
    <property type="entry name" value="NreC/VraR/RcsB-like_REC"/>
</dbReference>
<sequence length="357" mass="40012">MNTTERNSSDNEQMSDEVIDVGLMQGVVDRDEAALEQLFNRYRDAVYGMCLRILKNPSDAEETLVDVFMELWNRSERFDLERGKVSTYLLMLARSRAIDHLRSRASRRRLISHNGSEYLEQSGDLQNDPAEALSLAERRKMAHRALATLVPAQREAVHYAFFEGLSHREIAERLDLPLGTVKTRIRLGLIRFRDMLTNASREGTQHSADASSALRSSSDVESSRNDTPEKITSKQMVRVLLADDNDIFREGLAALLRNQPGIQVVGQARDGHAAVQLADVFQPDLVLMDIIMPGINGIEATRQILGKQSSMRVVGLSTHDQDEITNAMRAAGAEAYMNKDDPTEDLIATIHRPATRN</sequence>
<feature type="compositionally biased region" description="Low complexity" evidence="6">
    <location>
        <begin position="207"/>
        <end position="220"/>
    </location>
</feature>
<keyword evidence="4" id="KW-0804">Transcription</keyword>
<dbReference type="InterPro" id="IPR013325">
    <property type="entry name" value="RNA_pol_sigma_r2"/>
</dbReference>